<dbReference type="Proteomes" id="UP001300604">
    <property type="component" value="Chromosome"/>
</dbReference>
<dbReference type="SUPFAM" id="SSF53271">
    <property type="entry name" value="PRTase-like"/>
    <property type="match status" value="1"/>
</dbReference>
<feature type="domain" description="Double zinc ribbon" evidence="3">
    <location>
        <begin position="10"/>
        <end position="42"/>
    </location>
</feature>
<dbReference type="RefSeq" id="WP_275844014.1">
    <property type="nucleotide sequence ID" value="NZ_CP135996.1"/>
</dbReference>
<dbReference type="Pfam" id="PF00156">
    <property type="entry name" value="Pribosyltran"/>
    <property type="match status" value="1"/>
</dbReference>
<dbReference type="EMBL" id="CP135996">
    <property type="protein sequence ID" value="WOC31181.1"/>
    <property type="molecule type" value="Genomic_DNA"/>
</dbReference>
<evidence type="ECO:0000256" key="1">
    <source>
        <dbReference type="ARBA" id="ARBA00008007"/>
    </source>
</evidence>
<proteinExistence type="inferred from homology"/>
<evidence type="ECO:0000259" key="3">
    <source>
        <dbReference type="Pfam" id="PF18912"/>
    </source>
</evidence>
<evidence type="ECO:0000259" key="2">
    <source>
        <dbReference type="Pfam" id="PF00156"/>
    </source>
</evidence>
<dbReference type="Pfam" id="PF18912">
    <property type="entry name" value="DZR_2"/>
    <property type="match status" value="1"/>
</dbReference>
<dbReference type="KEGG" id="carl:PXC00_08070"/>
<dbReference type="CDD" id="cd06223">
    <property type="entry name" value="PRTases_typeI"/>
    <property type="match status" value="1"/>
</dbReference>
<name>A0AA97D6I6_9FIRM</name>
<dbReference type="PANTHER" id="PTHR47505">
    <property type="entry name" value="DNA UTILIZATION PROTEIN YHGH"/>
    <property type="match status" value="1"/>
</dbReference>
<dbReference type="InterPro" id="IPR051910">
    <property type="entry name" value="ComF/GntX_DNA_util-trans"/>
</dbReference>
<dbReference type="InterPro" id="IPR029057">
    <property type="entry name" value="PRTase-like"/>
</dbReference>
<comment type="similarity">
    <text evidence="1">Belongs to the ComF/GntX family.</text>
</comment>
<accession>A0AA97D6I6</accession>
<gene>
    <name evidence="4" type="ORF">PXC00_08070</name>
</gene>
<dbReference type="PANTHER" id="PTHR47505:SF1">
    <property type="entry name" value="DNA UTILIZATION PROTEIN YHGH"/>
    <property type="match status" value="1"/>
</dbReference>
<dbReference type="InterPro" id="IPR000836">
    <property type="entry name" value="PRTase_dom"/>
</dbReference>
<dbReference type="Gene3D" id="3.40.50.2020">
    <property type="match status" value="1"/>
</dbReference>
<evidence type="ECO:0000313" key="5">
    <source>
        <dbReference type="Proteomes" id="UP001300604"/>
    </source>
</evidence>
<organism evidence="4 5">
    <name type="scientific">Caproicibacterium argilliputei</name>
    <dbReference type="NCBI Taxonomy" id="3030016"/>
    <lineage>
        <taxon>Bacteria</taxon>
        <taxon>Bacillati</taxon>
        <taxon>Bacillota</taxon>
        <taxon>Clostridia</taxon>
        <taxon>Eubacteriales</taxon>
        <taxon>Oscillospiraceae</taxon>
        <taxon>Caproicibacterium</taxon>
    </lineage>
</organism>
<protein>
    <submittedName>
        <fullName evidence="4">ComF family protein</fullName>
    </submittedName>
</protein>
<feature type="domain" description="Phosphoribosyltransferase" evidence="2">
    <location>
        <begin position="125"/>
        <end position="216"/>
    </location>
</feature>
<reference evidence="4" key="1">
    <citation type="submission" date="2023-09" db="EMBL/GenBank/DDBJ databases">
        <authorList>
            <person name="Zeng C."/>
        </authorList>
    </citation>
    <scope>NUCLEOTIDE SEQUENCE</scope>
    <source>
        <strain evidence="4">ZCY20-5</strain>
    </source>
</reference>
<sequence>MRKPDGSFWMDLVFPPRCPFCGELMKHGEQTCKNCRTVLPSVFQKELFCVPETVVPCYAPYAYAGKVRDAILRFKFEQEPSVGVFFGRQMAILLKSLSNLPPLDAVAAVPMTRWHRMRRGYNQSELLAKTAAAQLKLPYLRLLRKVKHSRVQHSLPAQARFGNVQGVYAARPAAVGRKILLIDDIVTTGATLTACAEELLHAGASEVVCAAAAQAQSVTDKD</sequence>
<dbReference type="InterPro" id="IPR044005">
    <property type="entry name" value="DZR_2"/>
</dbReference>
<evidence type="ECO:0000313" key="4">
    <source>
        <dbReference type="EMBL" id="WOC31181.1"/>
    </source>
</evidence>
<keyword evidence="5" id="KW-1185">Reference proteome</keyword>
<reference evidence="4" key="2">
    <citation type="submission" date="2024-06" db="EMBL/GenBank/DDBJ databases">
        <title>Caproicibacterium argilliputei sp. nov, a novel caproic acid producing anaerobic bacterium isolated from pit mud.</title>
        <authorList>
            <person name="Xia S."/>
        </authorList>
    </citation>
    <scope>NUCLEOTIDE SEQUENCE</scope>
    <source>
        <strain evidence="4">ZCY20-5</strain>
    </source>
</reference>
<dbReference type="AlphaFoldDB" id="A0AA97D6I6"/>